<dbReference type="Gene3D" id="3.40.50.620">
    <property type="entry name" value="HUPs"/>
    <property type="match status" value="1"/>
</dbReference>
<comment type="similarity">
    <text evidence="2 8">Belongs to the pantothenate synthetase family.</text>
</comment>
<dbReference type="InterPro" id="IPR014729">
    <property type="entry name" value="Rossmann-like_a/b/a_fold"/>
</dbReference>
<evidence type="ECO:0000313" key="10">
    <source>
        <dbReference type="Proteomes" id="UP000273119"/>
    </source>
</evidence>
<feature type="binding site" evidence="8">
    <location>
        <position position="61"/>
    </location>
    <ligand>
        <name>beta-alanine</name>
        <dbReference type="ChEBI" id="CHEBI:57966"/>
    </ligand>
</feature>
<feature type="binding site" evidence="8">
    <location>
        <begin position="30"/>
        <end position="37"/>
    </location>
    <ligand>
        <name>ATP</name>
        <dbReference type="ChEBI" id="CHEBI:30616"/>
    </ligand>
</feature>
<dbReference type="EMBL" id="QQXL01000005">
    <property type="protein sequence ID" value="RKW70142.1"/>
    <property type="molecule type" value="Genomic_DNA"/>
</dbReference>
<name>A0A496PI42_9MICC</name>
<dbReference type="EC" id="6.3.2.1" evidence="8"/>
<dbReference type="InterPro" id="IPR003721">
    <property type="entry name" value="Pantoate_ligase"/>
</dbReference>
<dbReference type="GO" id="GO:0005829">
    <property type="term" value="C:cytosol"/>
    <property type="evidence" value="ECO:0007669"/>
    <property type="project" value="TreeGrafter"/>
</dbReference>
<dbReference type="HAMAP" id="MF_00158">
    <property type="entry name" value="PanC"/>
    <property type="match status" value="1"/>
</dbReference>
<dbReference type="InterPro" id="IPR042176">
    <property type="entry name" value="Pantoate_ligase_C"/>
</dbReference>
<feature type="binding site" evidence="8">
    <location>
        <begin position="148"/>
        <end position="151"/>
    </location>
    <ligand>
        <name>ATP</name>
        <dbReference type="ChEBI" id="CHEBI:30616"/>
    </ligand>
</feature>
<dbReference type="Gene3D" id="3.30.1300.10">
    <property type="entry name" value="Pantoate-beta-alanine ligase, C-terminal domain"/>
    <property type="match status" value="1"/>
</dbReference>
<evidence type="ECO:0000256" key="7">
    <source>
        <dbReference type="ARBA" id="ARBA00048258"/>
    </source>
</evidence>
<evidence type="ECO:0000256" key="3">
    <source>
        <dbReference type="ARBA" id="ARBA00022598"/>
    </source>
</evidence>
<feature type="binding site" evidence="8">
    <location>
        <begin position="185"/>
        <end position="188"/>
    </location>
    <ligand>
        <name>ATP</name>
        <dbReference type="ChEBI" id="CHEBI:30616"/>
    </ligand>
</feature>
<dbReference type="GO" id="GO:0015940">
    <property type="term" value="P:pantothenate biosynthetic process"/>
    <property type="evidence" value="ECO:0007669"/>
    <property type="project" value="UniProtKB-UniRule"/>
</dbReference>
<evidence type="ECO:0000256" key="4">
    <source>
        <dbReference type="ARBA" id="ARBA00022655"/>
    </source>
</evidence>
<comment type="subcellular location">
    <subcellularLocation>
        <location evidence="8">Cytoplasm</location>
    </subcellularLocation>
</comment>
<organism evidence="9 10">
    <name type="scientific">Galactobacter caseinivorans</name>
    <dbReference type="NCBI Taxonomy" id="2676123"/>
    <lineage>
        <taxon>Bacteria</taxon>
        <taxon>Bacillati</taxon>
        <taxon>Actinomycetota</taxon>
        <taxon>Actinomycetes</taxon>
        <taxon>Micrococcales</taxon>
        <taxon>Micrococcaceae</taxon>
        <taxon>Galactobacter</taxon>
    </lineage>
</organism>
<dbReference type="CDD" id="cd00560">
    <property type="entry name" value="PanC"/>
    <property type="match status" value="1"/>
</dbReference>
<gene>
    <name evidence="8" type="primary">panC</name>
    <name evidence="9" type="ORF">DWQ67_09330</name>
</gene>
<sequence length="282" mass="29540">MELVESIEALRAQLGSARVSGRRIALVPTMGALHQGHLSLIRRAGADGSLVVVSVFVNPTQFNDPADLAKYPRRTEQDARDAAAAGAELVFTPTAAQMYPDGFNTSIRVGGVSERWEGASRGASHFDGVALVVTKLLGIAGPDTAWFGAKDAQQLAVIRRVSADLNLPVQIRAAETVRDDAGLALSSRNALLAEQDRGAALSLGASLRAAADAVRVGERDAAALTARALDTLTDAGARPEYWAVVDPVSFEPLERVEAGTPALAIVAAYAGAVRLIDNLRLA</sequence>
<protein>
    <recommendedName>
        <fullName evidence="8">Pantothenate synthetase</fullName>
        <shortName evidence="8">PS</shortName>
        <ecNumber evidence="8">6.3.2.1</ecNumber>
    </recommendedName>
    <alternativeName>
        <fullName evidence="8">Pantoate--beta-alanine ligase</fullName>
    </alternativeName>
    <alternativeName>
        <fullName evidence="8">Pantoate-activating enzyme</fullName>
    </alternativeName>
</protein>
<keyword evidence="6 8" id="KW-0067">ATP-binding</keyword>
<evidence type="ECO:0000256" key="5">
    <source>
        <dbReference type="ARBA" id="ARBA00022741"/>
    </source>
</evidence>
<dbReference type="NCBIfam" id="TIGR00018">
    <property type="entry name" value="panC"/>
    <property type="match status" value="1"/>
</dbReference>
<dbReference type="UniPathway" id="UPA00028">
    <property type="reaction ID" value="UER00005"/>
</dbReference>
<keyword evidence="3 8" id="KW-0436">Ligase</keyword>
<accession>A0A496PI42</accession>
<keyword evidence="4 8" id="KW-0566">Pantothenate biosynthesis</keyword>
<reference evidence="9 10" key="1">
    <citation type="submission" date="2018-07" db="EMBL/GenBank/DDBJ databases">
        <title>Arthrobacter sp. nov., isolated from raw cow's milk with high bacterial count.</title>
        <authorList>
            <person name="Hahne J."/>
            <person name="Isele D."/>
            <person name="Lipski A."/>
        </authorList>
    </citation>
    <scope>NUCLEOTIDE SEQUENCE [LARGE SCALE GENOMIC DNA]</scope>
    <source>
        <strain evidence="9 10">JZ R-183</strain>
    </source>
</reference>
<comment type="subunit">
    <text evidence="8">Homodimer.</text>
</comment>
<evidence type="ECO:0000256" key="6">
    <source>
        <dbReference type="ARBA" id="ARBA00022840"/>
    </source>
</evidence>
<comment type="caution">
    <text evidence="9">The sequence shown here is derived from an EMBL/GenBank/DDBJ whole genome shotgun (WGS) entry which is preliminary data.</text>
</comment>
<feature type="binding site" evidence="8">
    <location>
        <position position="177"/>
    </location>
    <ligand>
        <name>ATP</name>
        <dbReference type="ChEBI" id="CHEBI:30616"/>
    </ligand>
</feature>
<dbReference type="Proteomes" id="UP000273119">
    <property type="component" value="Unassembled WGS sequence"/>
</dbReference>
<proteinExistence type="inferred from homology"/>
<keyword evidence="8" id="KW-0963">Cytoplasm</keyword>
<dbReference type="PANTHER" id="PTHR21299">
    <property type="entry name" value="CYTIDYLATE KINASE/PANTOATE-BETA-ALANINE LIGASE"/>
    <property type="match status" value="1"/>
</dbReference>
<dbReference type="PANTHER" id="PTHR21299:SF1">
    <property type="entry name" value="PANTOATE--BETA-ALANINE LIGASE"/>
    <property type="match status" value="1"/>
</dbReference>
<comment type="miscellaneous">
    <text evidence="8">The reaction proceeds by a bi uni uni bi ping pong mechanism.</text>
</comment>
<comment type="pathway">
    <text evidence="1 8">Cofactor biosynthesis; (R)-pantothenate biosynthesis; (R)-pantothenate from (R)-pantoate and beta-alanine: step 1/1.</text>
</comment>
<comment type="function">
    <text evidence="8">Catalyzes the condensation of pantoate with beta-alanine in an ATP-dependent reaction via a pantoyl-adenylate intermediate.</text>
</comment>
<feature type="binding site" evidence="8">
    <location>
        <position position="61"/>
    </location>
    <ligand>
        <name>(R)-pantoate</name>
        <dbReference type="ChEBI" id="CHEBI:15980"/>
    </ligand>
</feature>
<dbReference type="GO" id="GO:0004592">
    <property type="term" value="F:pantoate-beta-alanine ligase activity"/>
    <property type="evidence" value="ECO:0007669"/>
    <property type="project" value="UniProtKB-UniRule"/>
</dbReference>
<feature type="binding site" evidence="8">
    <location>
        <position position="154"/>
    </location>
    <ligand>
        <name>(R)-pantoate</name>
        <dbReference type="ChEBI" id="CHEBI:15980"/>
    </ligand>
</feature>
<keyword evidence="10" id="KW-1185">Reference proteome</keyword>
<dbReference type="Pfam" id="PF02569">
    <property type="entry name" value="Pantoate_ligase"/>
    <property type="match status" value="1"/>
</dbReference>
<dbReference type="SUPFAM" id="SSF52374">
    <property type="entry name" value="Nucleotidylyl transferase"/>
    <property type="match status" value="1"/>
</dbReference>
<dbReference type="RefSeq" id="WP_121485331.1">
    <property type="nucleotide sequence ID" value="NZ_QQXL01000005.1"/>
</dbReference>
<dbReference type="AlphaFoldDB" id="A0A496PI42"/>
<dbReference type="GO" id="GO:0005524">
    <property type="term" value="F:ATP binding"/>
    <property type="evidence" value="ECO:0007669"/>
    <property type="project" value="UniProtKB-KW"/>
</dbReference>
<keyword evidence="5 8" id="KW-0547">Nucleotide-binding</keyword>
<comment type="catalytic activity">
    <reaction evidence="7 8">
        <text>(R)-pantoate + beta-alanine + ATP = (R)-pantothenate + AMP + diphosphate + H(+)</text>
        <dbReference type="Rhea" id="RHEA:10912"/>
        <dbReference type="ChEBI" id="CHEBI:15378"/>
        <dbReference type="ChEBI" id="CHEBI:15980"/>
        <dbReference type="ChEBI" id="CHEBI:29032"/>
        <dbReference type="ChEBI" id="CHEBI:30616"/>
        <dbReference type="ChEBI" id="CHEBI:33019"/>
        <dbReference type="ChEBI" id="CHEBI:57966"/>
        <dbReference type="ChEBI" id="CHEBI:456215"/>
        <dbReference type="EC" id="6.3.2.1"/>
    </reaction>
</comment>
<evidence type="ECO:0000313" key="9">
    <source>
        <dbReference type="EMBL" id="RKW70142.1"/>
    </source>
</evidence>
<feature type="active site" description="Proton donor" evidence="8">
    <location>
        <position position="37"/>
    </location>
</feature>
<evidence type="ECO:0000256" key="1">
    <source>
        <dbReference type="ARBA" id="ARBA00004990"/>
    </source>
</evidence>
<evidence type="ECO:0000256" key="8">
    <source>
        <dbReference type="HAMAP-Rule" id="MF_00158"/>
    </source>
</evidence>
<evidence type="ECO:0000256" key="2">
    <source>
        <dbReference type="ARBA" id="ARBA00009256"/>
    </source>
</evidence>